<dbReference type="PANTHER" id="PTHR33452">
    <property type="entry name" value="OXIDOREDUCTASE CATD-RELATED"/>
    <property type="match status" value="1"/>
</dbReference>
<accession>A0AA37XEJ2</accession>
<evidence type="ECO:0000256" key="2">
    <source>
        <dbReference type="ARBA" id="ARBA00006679"/>
    </source>
</evidence>
<feature type="transmembrane region" description="Helical" evidence="7">
    <location>
        <begin position="88"/>
        <end position="112"/>
    </location>
</feature>
<dbReference type="RefSeq" id="WP_284250321.1">
    <property type="nucleotide sequence ID" value="NZ_BSUM01000001.1"/>
</dbReference>
<comment type="similarity">
    <text evidence="2">Belongs to the DoxX family.</text>
</comment>
<dbReference type="GO" id="GO:0005886">
    <property type="term" value="C:plasma membrane"/>
    <property type="evidence" value="ECO:0007669"/>
    <property type="project" value="UniProtKB-SubCell"/>
</dbReference>
<feature type="transmembrane region" description="Helical" evidence="7">
    <location>
        <begin position="118"/>
        <end position="139"/>
    </location>
</feature>
<proteinExistence type="inferred from homology"/>
<evidence type="ECO:0000256" key="6">
    <source>
        <dbReference type="ARBA" id="ARBA00023136"/>
    </source>
</evidence>
<dbReference type="InterPro" id="IPR051907">
    <property type="entry name" value="DoxX-like_oxidoreductase"/>
</dbReference>
<name>A0AA37XEJ2_9MICO</name>
<protein>
    <submittedName>
        <fullName evidence="8">Quinol oxidase</fullName>
    </submittedName>
</protein>
<keyword evidence="6 7" id="KW-0472">Membrane</keyword>
<organism evidence="8 9">
    <name type="scientific">Litorihabitans aurantiacus</name>
    <dbReference type="NCBI Taxonomy" id="1930061"/>
    <lineage>
        <taxon>Bacteria</taxon>
        <taxon>Bacillati</taxon>
        <taxon>Actinomycetota</taxon>
        <taxon>Actinomycetes</taxon>
        <taxon>Micrococcales</taxon>
        <taxon>Beutenbergiaceae</taxon>
        <taxon>Litorihabitans</taxon>
    </lineage>
</organism>
<sequence>MTTTSTTAPPATPSATTLSIGLLLARVVLGAVMIAHGAQKVFSFTLSGTAASFEEMGVPLASVAGPGLALLELVGGVAIVLGAATRVIGVLFALAMVGAIAIVHLEAGFFASDGGYELVLLLAGVAGALALTGAGRWSVDGLVAARRRA</sequence>
<dbReference type="InterPro" id="IPR032808">
    <property type="entry name" value="DoxX"/>
</dbReference>
<evidence type="ECO:0000256" key="3">
    <source>
        <dbReference type="ARBA" id="ARBA00022475"/>
    </source>
</evidence>
<evidence type="ECO:0000256" key="7">
    <source>
        <dbReference type="SAM" id="Phobius"/>
    </source>
</evidence>
<feature type="transmembrane region" description="Helical" evidence="7">
    <location>
        <begin position="20"/>
        <end position="38"/>
    </location>
</feature>
<dbReference type="Proteomes" id="UP001157161">
    <property type="component" value="Unassembled WGS sequence"/>
</dbReference>
<evidence type="ECO:0000313" key="8">
    <source>
        <dbReference type="EMBL" id="GMA31515.1"/>
    </source>
</evidence>
<evidence type="ECO:0000256" key="1">
    <source>
        <dbReference type="ARBA" id="ARBA00004651"/>
    </source>
</evidence>
<feature type="transmembrane region" description="Helical" evidence="7">
    <location>
        <begin position="58"/>
        <end position="81"/>
    </location>
</feature>
<dbReference type="EMBL" id="BSUM01000001">
    <property type="protein sequence ID" value="GMA31515.1"/>
    <property type="molecule type" value="Genomic_DNA"/>
</dbReference>
<evidence type="ECO:0000256" key="5">
    <source>
        <dbReference type="ARBA" id="ARBA00022989"/>
    </source>
</evidence>
<reference evidence="8" key="2">
    <citation type="submission" date="2023-02" db="EMBL/GenBank/DDBJ databases">
        <authorList>
            <person name="Sun Q."/>
            <person name="Mori K."/>
        </authorList>
    </citation>
    <scope>NUCLEOTIDE SEQUENCE</scope>
    <source>
        <strain evidence="8">NBRC 112290</strain>
    </source>
</reference>
<gene>
    <name evidence="8" type="ORF">GCM10025875_15070</name>
</gene>
<evidence type="ECO:0000256" key="4">
    <source>
        <dbReference type="ARBA" id="ARBA00022692"/>
    </source>
</evidence>
<keyword evidence="4 7" id="KW-0812">Transmembrane</keyword>
<reference evidence="8" key="1">
    <citation type="journal article" date="2014" name="Int. J. Syst. Evol. Microbiol.">
        <title>Complete genome sequence of Corynebacterium casei LMG S-19264T (=DSM 44701T), isolated from a smear-ripened cheese.</title>
        <authorList>
            <consortium name="US DOE Joint Genome Institute (JGI-PGF)"/>
            <person name="Walter F."/>
            <person name="Albersmeier A."/>
            <person name="Kalinowski J."/>
            <person name="Ruckert C."/>
        </authorList>
    </citation>
    <scope>NUCLEOTIDE SEQUENCE</scope>
    <source>
        <strain evidence="8">NBRC 112290</strain>
    </source>
</reference>
<dbReference type="PANTHER" id="PTHR33452:SF1">
    <property type="entry name" value="INNER MEMBRANE PROTEIN YPHA-RELATED"/>
    <property type="match status" value="1"/>
</dbReference>
<keyword evidence="3" id="KW-1003">Cell membrane</keyword>
<comment type="subcellular location">
    <subcellularLocation>
        <location evidence="1">Cell membrane</location>
        <topology evidence="1">Multi-pass membrane protein</topology>
    </subcellularLocation>
</comment>
<evidence type="ECO:0000313" key="9">
    <source>
        <dbReference type="Proteomes" id="UP001157161"/>
    </source>
</evidence>
<dbReference type="AlphaFoldDB" id="A0AA37XEJ2"/>
<keyword evidence="9" id="KW-1185">Reference proteome</keyword>
<comment type="caution">
    <text evidence="8">The sequence shown here is derived from an EMBL/GenBank/DDBJ whole genome shotgun (WGS) entry which is preliminary data.</text>
</comment>
<keyword evidence="5 7" id="KW-1133">Transmembrane helix</keyword>
<dbReference type="Pfam" id="PF07681">
    <property type="entry name" value="DoxX"/>
    <property type="match status" value="1"/>
</dbReference>